<dbReference type="EMBL" id="GBEZ01009700">
    <property type="protein sequence ID" value="JAC75909.1"/>
    <property type="molecule type" value="Transcribed_RNA"/>
</dbReference>
<dbReference type="AlphaFoldDB" id="A0A061RYQ8"/>
<accession>A0A061RYQ8</accession>
<organism evidence="2">
    <name type="scientific">Tetraselmis sp. GSL018</name>
    <dbReference type="NCBI Taxonomy" id="582737"/>
    <lineage>
        <taxon>Eukaryota</taxon>
        <taxon>Viridiplantae</taxon>
        <taxon>Chlorophyta</taxon>
        <taxon>core chlorophytes</taxon>
        <taxon>Chlorodendrophyceae</taxon>
        <taxon>Chlorodendrales</taxon>
        <taxon>Chlorodendraceae</taxon>
        <taxon>Tetraselmis</taxon>
    </lineage>
</organism>
<reference evidence="2" key="1">
    <citation type="submission" date="2014-05" db="EMBL/GenBank/DDBJ databases">
        <title>The transcriptome of the halophilic microalga Tetraselmis sp. GSL018 isolated from the Great Salt Lake, Utah.</title>
        <authorList>
            <person name="Jinkerson R.E."/>
            <person name="D'Adamo S."/>
            <person name="Posewitz M.C."/>
        </authorList>
    </citation>
    <scope>NUCLEOTIDE SEQUENCE</scope>
    <source>
        <strain evidence="2">GSL018</strain>
    </source>
</reference>
<protein>
    <submittedName>
        <fullName evidence="2">Uncharacterized protein</fullName>
    </submittedName>
</protein>
<feature type="region of interest" description="Disordered" evidence="1">
    <location>
        <begin position="1"/>
        <end position="42"/>
    </location>
</feature>
<sequence>LRGTALVGGSIHAEARPPPPLQSLPTVPANPSGQQPTASYRALPSLLRRASRLGRRSSRSLSYTY</sequence>
<proteinExistence type="predicted"/>
<evidence type="ECO:0000256" key="1">
    <source>
        <dbReference type="SAM" id="MobiDB-lite"/>
    </source>
</evidence>
<name>A0A061RYQ8_9CHLO</name>
<evidence type="ECO:0000313" key="2">
    <source>
        <dbReference type="EMBL" id="JAC75909.1"/>
    </source>
</evidence>
<feature type="non-terminal residue" evidence="2">
    <location>
        <position position="1"/>
    </location>
</feature>
<gene>
    <name evidence="2" type="ORF">TSPGSL018_21759</name>
</gene>